<evidence type="ECO:0000256" key="10">
    <source>
        <dbReference type="ARBA" id="ARBA00022801"/>
    </source>
</evidence>
<dbReference type="InterPro" id="IPR024079">
    <property type="entry name" value="MetalloPept_cat_dom_sf"/>
</dbReference>
<dbReference type="GO" id="GO:0008237">
    <property type="term" value="F:metallopeptidase activity"/>
    <property type="evidence" value="ECO:0007669"/>
    <property type="project" value="UniProtKB-KW"/>
</dbReference>
<evidence type="ECO:0000256" key="4">
    <source>
        <dbReference type="ARBA" id="ARBA00006571"/>
    </source>
</evidence>
<comment type="similarity">
    <text evidence="4">Belongs to the peptidase M7 family.</text>
</comment>
<dbReference type="PRINTS" id="PR00787">
    <property type="entry name" value="NEUTRALPTASE"/>
</dbReference>
<keyword evidence="7" id="KW-0964">Secreted</keyword>
<keyword evidence="13" id="KW-1015">Disulfide bond</keyword>
<gene>
    <name evidence="16" type="ORF">ACFQVC_04155</name>
</gene>
<dbReference type="Pfam" id="PF02031">
    <property type="entry name" value="Peptidase_M7"/>
    <property type="match status" value="1"/>
</dbReference>
<comment type="subcellular location">
    <subcellularLocation>
        <location evidence="3">Secreted</location>
    </subcellularLocation>
</comment>
<dbReference type="Proteomes" id="UP001596523">
    <property type="component" value="Unassembled WGS sequence"/>
</dbReference>
<organism evidence="16 17">
    <name type="scientific">Streptomyces monticola</name>
    <dbReference type="NCBI Taxonomy" id="2666263"/>
    <lineage>
        <taxon>Bacteria</taxon>
        <taxon>Bacillati</taxon>
        <taxon>Actinomycetota</taxon>
        <taxon>Actinomycetes</taxon>
        <taxon>Kitasatosporales</taxon>
        <taxon>Streptomycetaceae</taxon>
        <taxon>Streptomyces</taxon>
    </lineage>
</organism>
<comment type="catalytic activity">
    <reaction evidence="1">
        <text>Hydrolyzes proteins with a preference for Tyr or Phe in the P1' position. Has no action on amino-acid p-nitroanilides.</text>
        <dbReference type="EC" id="3.4.24.77"/>
    </reaction>
</comment>
<feature type="signal peptide" evidence="15">
    <location>
        <begin position="1"/>
        <end position="26"/>
    </location>
</feature>
<proteinExistence type="inferred from homology"/>
<evidence type="ECO:0000256" key="9">
    <source>
        <dbReference type="ARBA" id="ARBA00022723"/>
    </source>
</evidence>
<evidence type="ECO:0000256" key="5">
    <source>
        <dbReference type="ARBA" id="ARBA00012325"/>
    </source>
</evidence>
<evidence type="ECO:0000256" key="7">
    <source>
        <dbReference type="ARBA" id="ARBA00022525"/>
    </source>
</evidence>
<dbReference type="EMBL" id="JBHTCF010000001">
    <property type="protein sequence ID" value="MFC7303406.1"/>
    <property type="molecule type" value="Genomic_DNA"/>
</dbReference>
<evidence type="ECO:0000256" key="14">
    <source>
        <dbReference type="ARBA" id="ARBA00029927"/>
    </source>
</evidence>
<reference evidence="17" key="1">
    <citation type="journal article" date="2019" name="Int. J. Syst. Evol. Microbiol.">
        <title>The Global Catalogue of Microorganisms (GCM) 10K type strain sequencing project: providing services to taxonomists for standard genome sequencing and annotation.</title>
        <authorList>
            <consortium name="The Broad Institute Genomics Platform"/>
            <consortium name="The Broad Institute Genome Sequencing Center for Infectious Disease"/>
            <person name="Wu L."/>
            <person name="Ma J."/>
        </authorList>
    </citation>
    <scope>NUCLEOTIDE SEQUENCE [LARGE SCALE GENOMIC DNA]</scope>
    <source>
        <strain evidence="17">SYNS20</strain>
    </source>
</reference>
<keyword evidence="12 16" id="KW-0482">Metalloprotease</keyword>
<dbReference type="SUPFAM" id="SSF55486">
    <property type="entry name" value="Metalloproteases ('zincins'), catalytic domain"/>
    <property type="match status" value="1"/>
</dbReference>
<evidence type="ECO:0000256" key="3">
    <source>
        <dbReference type="ARBA" id="ARBA00004613"/>
    </source>
</evidence>
<evidence type="ECO:0000256" key="12">
    <source>
        <dbReference type="ARBA" id="ARBA00023049"/>
    </source>
</evidence>
<dbReference type="RefSeq" id="WP_381826482.1">
    <property type="nucleotide sequence ID" value="NZ_JBHTCF010000001.1"/>
</dbReference>
<keyword evidence="17" id="KW-1185">Reference proteome</keyword>
<dbReference type="EC" id="3.4.24.77" evidence="5"/>
<evidence type="ECO:0000256" key="1">
    <source>
        <dbReference type="ARBA" id="ARBA00000612"/>
    </source>
</evidence>
<evidence type="ECO:0000256" key="8">
    <source>
        <dbReference type="ARBA" id="ARBA00022670"/>
    </source>
</evidence>
<dbReference type="InterPro" id="IPR000013">
    <property type="entry name" value="Peptidase_M7"/>
</dbReference>
<keyword evidence="10 16" id="KW-0378">Hydrolase</keyword>
<keyword evidence="11" id="KW-0862">Zinc</keyword>
<comment type="caution">
    <text evidence="16">The sequence shown here is derived from an EMBL/GenBank/DDBJ whole genome shotgun (WGS) entry which is preliminary data.</text>
</comment>
<evidence type="ECO:0000256" key="13">
    <source>
        <dbReference type="ARBA" id="ARBA00023157"/>
    </source>
</evidence>
<evidence type="ECO:0000256" key="6">
    <source>
        <dbReference type="ARBA" id="ARBA00019129"/>
    </source>
</evidence>
<sequence length="196" mass="19962">MLHFRRLALAGTATAVLLSLAPAANASAIPDQSRETSAKGISAAVTLRYDDSQARGWEAAITAGVASWNNNVDNVKLVEAPPGTRAEIQIVATSGWPQASLGPVRPGGRARVELGSQAVAQGHDKTRITAHELGHNLGLPDTKPGPCSQLMSGSSAGTSCKNAIPDATEQARVEAAYGNGIAALVPAGGRILVDAG</sequence>
<evidence type="ECO:0000313" key="17">
    <source>
        <dbReference type="Proteomes" id="UP001596523"/>
    </source>
</evidence>
<keyword evidence="8" id="KW-0645">Protease</keyword>
<feature type="chain" id="PRO_5047501454" description="Extracellular small neutral protease" evidence="15">
    <location>
        <begin position="27"/>
        <end position="196"/>
    </location>
</feature>
<keyword evidence="15" id="KW-0732">Signal</keyword>
<name>A0ABW2JDC8_9ACTN</name>
<evidence type="ECO:0000313" key="16">
    <source>
        <dbReference type="EMBL" id="MFC7303406.1"/>
    </source>
</evidence>
<accession>A0ABW2JDC8</accession>
<protein>
    <recommendedName>
        <fullName evidence="6">Extracellular small neutral protease</fullName>
        <ecNumber evidence="5">3.4.24.77</ecNumber>
    </recommendedName>
    <alternativeName>
        <fullName evidence="14">Snapalysin</fullName>
    </alternativeName>
</protein>
<evidence type="ECO:0000256" key="15">
    <source>
        <dbReference type="SAM" id="SignalP"/>
    </source>
</evidence>
<dbReference type="Gene3D" id="3.40.390.10">
    <property type="entry name" value="Collagenase (Catalytic Domain)"/>
    <property type="match status" value="1"/>
</dbReference>
<evidence type="ECO:0000256" key="11">
    <source>
        <dbReference type="ARBA" id="ARBA00022833"/>
    </source>
</evidence>
<keyword evidence="9" id="KW-0479">Metal-binding</keyword>
<evidence type="ECO:0000256" key="2">
    <source>
        <dbReference type="ARBA" id="ARBA00001947"/>
    </source>
</evidence>
<comment type="cofactor">
    <cofactor evidence="2">
        <name>Zn(2+)</name>
        <dbReference type="ChEBI" id="CHEBI:29105"/>
    </cofactor>
</comment>